<dbReference type="SUPFAM" id="SSF52279">
    <property type="entry name" value="Beta-D-glucan exohydrolase, C-terminal domain"/>
    <property type="match status" value="1"/>
</dbReference>
<comment type="similarity">
    <text evidence="4">Belongs to the glycosyl hydrolase 3 family.</text>
</comment>
<evidence type="ECO:0000256" key="18">
    <source>
        <dbReference type="ARBA" id="ARBA00070030"/>
    </source>
</evidence>
<evidence type="ECO:0000256" key="15">
    <source>
        <dbReference type="ARBA" id="ARBA00041276"/>
    </source>
</evidence>
<evidence type="ECO:0000256" key="19">
    <source>
        <dbReference type="ARBA" id="ARBA00078013"/>
    </source>
</evidence>
<comment type="subcellular location">
    <subcellularLocation>
        <location evidence="2">Secreted</location>
    </subcellularLocation>
</comment>
<reference evidence="24" key="1">
    <citation type="submission" date="2021-10" db="EMBL/GenBank/DDBJ databases">
        <authorList>
            <person name="Piombo E."/>
        </authorList>
    </citation>
    <scope>NUCLEOTIDE SEQUENCE</scope>
</reference>
<evidence type="ECO:0000256" key="7">
    <source>
        <dbReference type="ARBA" id="ARBA00022729"/>
    </source>
</evidence>
<dbReference type="Proteomes" id="UP000775872">
    <property type="component" value="Unassembled WGS sequence"/>
</dbReference>
<dbReference type="Pfam" id="PF00933">
    <property type="entry name" value="Glyco_hydro_3"/>
    <property type="match status" value="1"/>
</dbReference>
<keyword evidence="25" id="KW-1185">Reference proteome</keyword>
<comment type="caution">
    <text evidence="24">The sequence shown here is derived from an EMBL/GenBank/DDBJ whole genome shotgun (WGS) entry which is preliminary data.</text>
</comment>
<evidence type="ECO:0000256" key="1">
    <source>
        <dbReference type="ARBA" id="ARBA00000448"/>
    </source>
</evidence>
<protein>
    <recommendedName>
        <fullName evidence="18">Beta-glucosidase cel3A</fullName>
        <ecNumber evidence="5">3.2.1.21</ecNumber>
    </recommendedName>
    <alternativeName>
        <fullName evidence="15">Beta-D-glucoside glucohydrolase G</fullName>
    </alternativeName>
    <alternativeName>
        <fullName evidence="19">Beta-D-glucoside glucohydrolase cel3A</fullName>
    </alternativeName>
    <alternativeName>
        <fullName evidence="16">Cellobiase G</fullName>
    </alternativeName>
    <alternativeName>
        <fullName evidence="21">Cellobiase cel3A</fullName>
    </alternativeName>
    <alternativeName>
        <fullName evidence="17">Gentiobiase G</fullName>
    </alternativeName>
    <alternativeName>
        <fullName evidence="20">Gentiobiase cel3A</fullName>
    </alternativeName>
    <alternativeName>
        <fullName evidence="14">Probable beta-glucosidase G</fullName>
    </alternativeName>
</protein>
<feature type="chain" id="PRO_5040293506" description="Beta-glucosidase cel3A" evidence="22">
    <location>
        <begin position="22"/>
        <end position="792"/>
    </location>
</feature>
<evidence type="ECO:0000256" key="11">
    <source>
        <dbReference type="ARBA" id="ARBA00023295"/>
    </source>
</evidence>
<evidence type="ECO:0000256" key="3">
    <source>
        <dbReference type="ARBA" id="ARBA00004987"/>
    </source>
</evidence>
<comment type="catalytic activity">
    <reaction evidence="1">
        <text>Hydrolysis of terminal, non-reducing beta-D-glucosyl residues with release of beta-D-glucose.</text>
        <dbReference type="EC" id="3.2.1.21"/>
    </reaction>
</comment>
<evidence type="ECO:0000256" key="17">
    <source>
        <dbReference type="ARBA" id="ARBA00041808"/>
    </source>
</evidence>
<evidence type="ECO:0000256" key="5">
    <source>
        <dbReference type="ARBA" id="ARBA00012744"/>
    </source>
</evidence>
<evidence type="ECO:0000256" key="14">
    <source>
        <dbReference type="ARBA" id="ARBA00039579"/>
    </source>
</evidence>
<dbReference type="InterPro" id="IPR026891">
    <property type="entry name" value="Fn3-like"/>
</dbReference>
<comment type="pathway">
    <text evidence="3">Glycan metabolism; cellulose degradation.</text>
</comment>
<dbReference type="AlphaFoldDB" id="A0A9N9W775"/>
<evidence type="ECO:0000256" key="22">
    <source>
        <dbReference type="SAM" id="SignalP"/>
    </source>
</evidence>
<evidence type="ECO:0000256" key="4">
    <source>
        <dbReference type="ARBA" id="ARBA00005336"/>
    </source>
</evidence>
<evidence type="ECO:0000256" key="20">
    <source>
        <dbReference type="ARBA" id="ARBA00083231"/>
    </source>
</evidence>
<dbReference type="InterPro" id="IPR001764">
    <property type="entry name" value="Glyco_hydro_3_N"/>
</dbReference>
<evidence type="ECO:0000256" key="12">
    <source>
        <dbReference type="ARBA" id="ARBA00023326"/>
    </source>
</evidence>
<evidence type="ECO:0000256" key="10">
    <source>
        <dbReference type="ARBA" id="ARBA00023277"/>
    </source>
</evidence>
<dbReference type="GO" id="GO:0008422">
    <property type="term" value="F:beta-glucosidase activity"/>
    <property type="evidence" value="ECO:0007669"/>
    <property type="project" value="UniProtKB-EC"/>
</dbReference>
<evidence type="ECO:0000313" key="25">
    <source>
        <dbReference type="Proteomes" id="UP000775872"/>
    </source>
</evidence>
<dbReference type="InterPro" id="IPR050288">
    <property type="entry name" value="Cellulose_deg_GH3"/>
</dbReference>
<dbReference type="EMBL" id="CABFOC020000003">
    <property type="protein sequence ID" value="CAH0043325.1"/>
    <property type="molecule type" value="Genomic_DNA"/>
</dbReference>
<accession>A0A9N9W775</accession>
<keyword evidence="11" id="KW-0326">Glycosidase</keyword>
<evidence type="ECO:0000256" key="21">
    <source>
        <dbReference type="ARBA" id="ARBA00083611"/>
    </source>
</evidence>
<evidence type="ECO:0000259" key="23">
    <source>
        <dbReference type="SMART" id="SM01217"/>
    </source>
</evidence>
<comment type="function">
    <text evidence="13">Beta-glucosidases are one of a number of cellulolytic enzymes involved in the degradation of cellulosic biomass. Catalyzes the last step releasing glucose from the inhibitory cellobiose.</text>
</comment>
<keyword evidence="8" id="KW-0378">Hydrolase</keyword>
<dbReference type="SUPFAM" id="SSF51445">
    <property type="entry name" value="(Trans)glycosidases"/>
    <property type="match status" value="1"/>
</dbReference>
<keyword evidence="9" id="KW-0325">Glycoprotein</keyword>
<evidence type="ECO:0000256" key="6">
    <source>
        <dbReference type="ARBA" id="ARBA00022525"/>
    </source>
</evidence>
<organism evidence="24 25">
    <name type="scientific">Clonostachys solani</name>
    <dbReference type="NCBI Taxonomy" id="160281"/>
    <lineage>
        <taxon>Eukaryota</taxon>
        <taxon>Fungi</taxon>
        <taxon>Dikarya</taxon>
        <taxon>Ascomycota</taxon>
        <taxon>Pezizomycotina</taxon>
        <taxon>Sordariomycetes</taxon>
        <taxon>Hypocreomycetidae</taxon>
        <taxon>Hypocreales</taxon>
        <taxon>Bionectriaceae</taxon>
        <taxon>Clonostachys</taxon>
    </lineage>
</organism>
<sequence>MIFKIIPFVVCLAASWNQAIASSFGNQDWLKASEKATRFTLQLTIEEKIAFTYGNATAGAGCIGVIPPIPRLNFTGVCMSDGPNAVNRAEFVTVFPSGITAAATWDRNMIYQRAHALGEEARGKGTKVLLGPAVGPMGRHGLGGRNWEGFGPDPFLAGEAMEATVRGIQDNGVQTSSKHYILNEQETQRSNSTSEDGSPVDAISSNADDRTLHELYLWPFANAVKAGTTSIMCSYNRVNQTYACENSYLLKEILRDELGFAGYVVSDWFATHSAAKAINAGLEVEMPGYIPPSDYQGASFFFKDGLTKGLEDGSVTEDRLNEMVQRIMTPYFLLKQDSLDYPSPDPSSSLILLANDVGLLGLIDSGVLPQPGQFPRGRDVRGNHATVVREVAAAGTVLLKNANQTLPLKSPRVIGVFGNDAFEPPNGLVVQDFDKIGSGSNIGNAFIGGGSGTGRATSIVTPLEAIRAKAKEIGAEVQYIATNELLAAGNFKSIYPLPDLCVVFQKTFASEGSDRTSWELDNNSTAAVKNVAKLCGNTVVVTHSGGVVTLPWPDEPKIGAILVAHYPGEQSGNSIVDILWGDVNPSGRLPYTIPFKGEDSGPPIVNLTEPVKDQGAWQADFSEGQLIDYRHYDAMNITPRYEFGFGLSYTAFELGNGGKVEASSLSNNSLSAKPNPDVKVEVGGHPELWEDVVIVTARVSNIGKVAGHAVPQLYVSFPSSTPRGTPMRVLRGFERVYLVAGETAEVSFRLKRRDVSYWDSDNRAWVVPEGVFTVRVGFSSRDLRGQAKLKLR</sequence>
<dbReference type="GO" id="GO:0005576">
    <property type="term" value="C:extracellular region"/>
    <property type="evidence" value="ECO:0007669"/>
    <property type="project" value="UniProtKB-SubCell"/>
</dbReference>
<feature type="domain" description="Fibronectin type III-like" evidence="23">
    <location>
        <begin position="709"/>
        <end position="780"/>
    </location>
</feature>
<evidence type="ECO:0000256" key="8">
    <source>
        <dbReference type="ARBA" id="ARBA00022801"/>
    </source>
</evidence>
<gene>
    <name evidence="24" type="ORF">CSOL1703_00009269</name>
</gene>
<dbReference type="InterPro" id="IPR036962">
    <property type="entry name" value="Glyco_hydro_3_N_sf"/>
</dbReference>
<dbReference type="InterPro" id="IPR017853">
    <property type="entry name" value="GH"/>
</dbReference>
<dbReference type="GO" id="GO:0009251">
    <property type="term" value="P:glucan catabolic process"/>
    <property type="evidence" value="ECO:0007669"/>
    <property type="project" value="TreeGrafter"/>
</dbReference>
<dbReference type="PANTHER" id="PTHR42715:SF12">
    <property type="entry name" value="BETA-GLUCOSIDASE G-RELATED"/>
    <property type="match status" value="1"/>
</dbReference>
<dbReference type="Pfam" id="PF14310">
    <property type="entry name" value="Fn3-like"/>
    <property type="match status" value="1"/>
</dbReference>
<keyword evidence="7 22" id="KW-0732">Signal</keyword>
<dbReference type="PRINTS" id="PR00133">
    <property type="entry name" value="GLHYDRLASE3"/>
</dbReference>
<evidence type="ECO:0000256" key="9">
    <source>
        <dbReference type="ARBA" id="ARBA00023180"/>
    </source>
</evidence>
<evidence type="ECO:0000256" key="2">
    <source>
        <dbReference type="ARBA" id="ARBA00004613"/>
    </source>
</evidence>
<feature type="signal peptide" evidence="22">
    <location>
        <begin position="1"/>
        <end position="21"/>
    </location>
</feature>
<evidence type="ECO:0000256" key="13">
    <source>
        <dbReference type="ARBA" id="ARBA00024983"/>
    </source>
</evidence>
<dbReference type="OrthoDB" id="416222at2759"/>
<evidence type="ECO:0000256" key="16">
    <source>
        <dbReference type="ARBA" id="ARBA00041601"/>
    </source>
</evidence>
<evidence type="ECO:0000313" key="24">
    <source>
        <dbReference type="EMBL" id="CAH0043325.1"/>
    </source>
</evidence>
<dbReference type="Gene3D" id="2.60.40.10">
    <property type="entry name" value="Immunoglobulins"/>
    <property type="match status" value="1"/>
</dbReference>
<dbReference type="Pfam" id="PF01915">
    <property type="entry name" value="Glyco_hydro_3_C"/>
    <property type="match status" value="1"/>
</dbReference>
<name>A0A9N9W775_9HYPO</name>
<keyword evidence="12" id="KW-0624">Polysaccharide degradation</keyword>
<dbReference type="EC" id="3.2.1.21" evidence="5"/>
<dbReference type="InterPro" id="IPR013783">
    <property type="entry name" value="Ig-like_fold"/>
</dbReference>
<dbReference type="FunFam" id="3.20.20.300:FF:000002">
    <property type="entry name" value="Probable beta-glucosidase"/>
    <property type="match status" value="1"/>
</dbReference>
<dbReference type="PANTHER" id="PTHR42715">
    <property type="entry name" value="BETA-GLUCOSIDASE"/>
    <property type="match status" value="1"/>
</dbReference>
<dbReference type="InterPro" id="IPR002772">
    <property type="entry name" value="Glyco_hydro_3_C"/>
</dbReference>
<dbReference type="Gene3D" id="3.20.20.300">
    <property type="entry name" value="Glycoside hydrolase, family 3, N-terminal domain"/>
    <property type="match status" value="1"/>
</dbReference>
<dbReference type="Gene3D" id="3.40.50.1700">
    <property type="entry name" value="Glycoside hydrolase family 3 C-terminal domain"/>
    <property type="match status" value="1"/>
</dbReference>
<keyword evidence="6" id="KW-0964">Secreted</keyword>
<proteinExistence type="inferred from homology"/>
<dbReference type="SMART" id="SM01217">
    <property type="entry name" value="Fn3_like"/>
    <property type="match status" value="1"/>
</dbReference>
<dbReference type="InterPro" id="IPR036881">
    <property type="entry name" value="Glyco_hydro_3_C_sf"/>
</dbReference>
<keyword evidence="10" id="KW-0119">Carbohydrate metabolism</keyword>